<accession>A0A239ADI8</accession>
<evidence type="ECO:0000256" key="1">
    <source>
        <dbReference type="SAM" id="Phobius"/>
    </source>
</evidence>
<proteinExistence type="predicted"/>
<keyword evidence="3" id="KW-1185">Reference proteome</keyword>
<feature type="transmembrane region" description="Helical" evidence="1">
    <location>
        <begin position="243"/>
        <end position="260"/>
    </location>
</feature>
<feature type="transmembrane region" description="Helical" evidence="1">
    <location>
        <begin position="115"/>
        <end position="135"/>
    </location>
</feature>
<dbReference type="AlphaFoldDB" id="A0A239ADI8"/>
<dbReference type="EMBL" id="FZNY01000004">
    <property type="protein sequence ID" value="SNR93411.1"/>
    <property type="molecule type" value="Genomic_DNA"/>
</dbReference>
<gene>
    <name evidence="2" type="ORF">SAMN06265376_104335</name>
</gene>
<feature type="transmembrane region" description="Helical" evidence="1">
    <location>
        <begin position="89"/>
        <end position="108"/>
    </location>
</feature>
<keyword evidence="1" id="KW-1133">Transmembrane helix</keyword>
<name>A0A239ADI8_9FLAO</name>
<sequence length="261" mass="30855">MKRKLKIDFDIILPTEWMKNIVYFQSYQTTMTFSSILGAILALYALARKAIKNEPLKSKIQATLEQTNSFLRKAIDIQPTLIMLSIGKYVGQLALGSFVLIILTSFLPEIYAEKILDFFTSTLVICIYLCLAIYWKHNHIYALDEFFKNWYIRFLIILPLVVFIIDSIFNLTIFELESKYYIFSNRIILYIIFHISWILTLFLFYYILFWLITIVFYYPILLLLFFISYGIRGVNKYMDTHILDGIVALITIVLAYLKFFT</sequence>
<keyword evidence="1" id="KW-0812">Transmembrane</keyword>
<evidence type="ECO:0000313" key="2">
    <source>
        <dbReference type="EMBL" id="SNR93411.1"/>
    </source>
</evidence>
<feature type="transmembrane region" description="Helical" evidence="1">
    <location>
        <begin position="187"/>
        <end position="208"/>
    </location>
</feature>
<protein>
    <submittedName>
        <fullName evidence="2">Uncharacterized protein</fullName>
    </submittedName>
</protein>
<feature type="transmembrane region" description="Helical" evidence="1">
    <location>
        <begin position="21"/>
        <end position="47"/>
    </location>
</feature>
<feature type="transmembrane region" description="Helical" evidence="1">
    <location>
        <begin position="150"/>
        <end position="175"/>
    </location>
</feature>
<dbReference type="Proteomes" id="UP000198379">
    <property type="component" value="Unassembled WGS sequence"/>
</dbReference>
<evidence type="ECO:0000313" key="3">
    <source>
        <dbReference type="Proteomes" id="UP000198379"/>
    </source>
</evidence>
<feature type="transmembrane region" description="Helical" evidence="1">
    <location>
        <begin position="214"/>
        <end position="231"/>
    </location>
</feature>
<reference evidence="2 3" key="1">
    <citation type="submission" date="2017-06" db="EMBL/GenBank/DDBJ databases">
        <authorList>
            <person name="Kim H.J."/>
            <person name="Triplett B.A."/>
        </authorList>
    </citation>
    <scope>NUCLEOTIDE SEQUENCE [LARGE SCALE GENOMIC DNA]</scope>
    <source>
        <strain evidence="2 3">DSM 25597</strain>
    </source>
</reference>
<keyword evidence="1" id="KW-0472">Membrane</keyword>
<organism evidence="2 3">
    <name type="scientific">Dokdonia pacifica</name>
    <dbReference type="NCBI Taxonomy" id="1627892"/>
    <lineage>
        <taxon>Bacteria</taxon>
        <taxon>Pseudomonadati</taxon>
        <taxon>Bacteroidota</taxon>
        <taxon>Flavobacteriia</taxon>
        <taxon>Flavobacteriales</taxon>
        <taxon>Flavobacteriaceae</taxon>
        <taxon>Dokdonia</taxon>
    </lineage>
</organism>